<dbReference type="RefSeq" id="WP_354015422.1">
    <property type="nucleotide sequence ID" value="NZ_JBEPMU010000006.1"/>
</dbReference>
<dbReference type="EMBL" id="JBEPMU010000006">
    <property type="protein sequence ID" value="MET3654048.1"/>
    <property type="molecule type" value="Genomic_DNA"/>
</dbReference>
<accession>A0ABV2K1X1</accession>
<gene>
    <name evidence="1" type="ORF">ABIC75_003786</name>
</gene>
<keyword evidence="2" id="KW-1185">Reference proteome</keyword>
<evidence type="ECO:0000313" key="2">
    <source>
        <dbReference type="Proteomes" id="UP001549184"/>
    </source>
</evidence>
<organism evidence="1 2">
    <name type="scientific">Dyella japonica</name>
    <dbReference type="NCBI Taxonomy" id="231455"/>
    <lineage>
        <taxon>Bacteria</taxon>
        <taxon>Pseudomonadati</taxon>
        <taxon>Pseudomonadota</taxon>
        <taxon>Gammaproteobacteria</taxon>
        <taxon>Lysobacterales</taxon>
        <taxon>Rhodanobacteraceae</taxon>
        <taxon>Dyella</taxon>
    </lineage>
</organism>
<evidence type="ECO:0000313" key="1">
    <source>
        <dbReference type="EMBL" id="MET3654048.1"/>
    </source>
</evidence>
<comment type="caution">
    <text evidence="1">The sequence shown here is derived from an EMBL/GenBank/DDBJ whole genome shotgun (WGS) entry which is preliminary data.</text>
</comment>
<sequence length="81" mass="8496">MTASIITKTAMATRGAAKLGETCVDLQAMYGLAPAVFVHLNSGAYTGLSVTIHGSVEEVRNLAVQLMRHAKAAERAQQVPA</sequence>
<proteinExistence type="predicted"/>
<protein>
    <submittedName>
        <fullName evidence="1">Uncharacterized protein</fullName>
    </submittedName>
</protein>
<dbReference type="Proteomes" id="UP001549184">
    <property type="component" value="Unassembled WGS sequence"/>
</dbReference>
<name>A0ABV2K1X1_9GAMM</name>
<reference evidence="1 2" key="1">
    <citation type="submission" date="2024-06" db="EMBL/GenBank/DDBJ databases">
        <title>Sorghum-associated microbial communities from plants grown in Nebraska, USA.</title>
        <authorList>
            <person name="Schachtman D."/>
        </authorList>
    </citation>
    <scope>NUCLEOTIDE SEQUENCE [LARGE SCALE GENOMIC DNA]</scope>
    <source>
        <strain evidence="1 2">1073</strain>
    </source>
</reference>